<dbReference type="EMBL" id="BSUJ01000001">
    <property type="protein sequence ID" value="GMA21146.1"/>
    <property type="molecule type" value="Genomic_DNA"/>
</dbReference>
<sequence>MQTRLGFIAGAAFGYVLGARAGRQRYEQIKNRAEAAWADPRVQDQVATATEVAKDKAALASSVAKEKAAEVADLAKEKAPELQAKVADVAGKAQDSAKSATEQAKAKVSGNSSTGSKHDAEQTAVVPAPPAGVQLADATEDIDARADG</sequence>
<dbReference type="Proteomes" id="UP001157109">
    <property type="component" value="Unassembled WGS sequence"/>
</dbReference>
<keyword evidence="3" id="KW-1185">Reference proteome</keyword>
<evidence type="ECO:0000313" key="3">
    <source>
        <dbReference type="Proteomes" id="UP001157109"/>
    </source>
</evidence>
<dbReference type="RefSeq" id="WP_241441443.1">
    <property type="nucleotide sequence ID" value="NZ_BSUJ01000001.1"/>
</dbReference>
<feature type="region of interest" description="Disordered" evidence="1">
    <location>
        <begin position="90"/>
        <end position="148"/>
    </location>
</feature>
<evidence type="ECO:0008006" key="4">
    <source>
        <dbReference type="Google" id="ProtNLM"/>
    </source>
</evidence>
<proteinExistence type="predicted"/>
<name>A0ABQ6HRQ5_9MICO</name>
<organism evidence="2 3">
    <name type="scientific">Arsenicicoccus piscis</name>
    <dbReference type="NCBI Taxonomy" id="673954"/>
    <lineage>
        <taxon>Bacteria</taxon>
        <taxon>Bacillati</taxon>
        <taxon>Actinomycetota</taxon>
        <taxon>Actinomycetes</taxon>
        <taxon>Micrococcales</taxon>
        <taxon>Intrasporangiaceae</taxon>
        <taxon>Arsenicicoccus</taxon>
    </lineage>
</organism>
<comment type="caution">
    <text evidence="2">The sequence shown here is derived from an EMBL/GenBank/DDBJ whole genome shotgun (WGS) entry which is preliminary data.</text>
</comment>
<dbReference type="Gene3D" id="6.10.140.1430">
    <property type="match status" value="1"/>
</dbReference>
<reference evidence="3" key="1">
    <citation type="journal article" date="2019" name="Int. J. Syst. Evol. Microbiol.">
        <title>The Global Catalogue of Microorganisms (GCM) 10K type strain sequencing project: providing services to taxonomists for standard genome sequencing and annotation.</title>
        <authorList>
            <consortium name="The Broad Institute Genomics Platform"/>
            <consortium name="The Broad Institute Genome Sequencing Center for Infectious Disease"/>
            <person name="Wu L."/>
            <person name="Ma J."/>
        </authorList>
    </citation>
    <scope>NUCLEOTIDE SEQUENCE [LARGE SCALE GENOMIC DNA]</scope>
    <source>
        <strain evidence="3">NBRC 105830</strain>
    </source>
</reference>
<gene>
    <name evidence="2" type="ORF">GCM10025862_31670</name>
</gene>
<accession>A0ABQ6HRQ5</accession>
<evidence type="ECO:0000256" key="1">
    <source>
        <dbReference type="SAM" id="MobiDB-lite"/>
    </source>
</evidence>
<protein>
    <recommendedName>
        <fullName evidence="4">YtxH domain-containing protein</fullName>
    </recommendedName>
</protein>
<evidence type="ECO:0000313" key="2">
    <source>
        <dbReference type="EMBL" id="GMA21146.1"/>
    </source>
</evidence>